<dbReference type="InterPro" id="IPR011006">
    <property type="entry name" value="CheY-like_superfamily"/>
</dbReference>
<dbReference type="PROSITE" id="PS50110">
    <property type="entry name" value="RESPONSE_REGULATORY"/>
    <property type="match status" value="1"/>
</dbReference>
<dbReference type="GeneID" id="120270197"/>
<dbReference type="PANTHER" id="PTHR43228:SF1">
    <property type="entry name" value="TWO-COMPONENT RESPONSE REGULATOR ARR22"/>
    <property type="match status" value="1"/>
</dbReference>
<evidence type="ECO:0000256" key="1">
    <source>
        <dbReference type="PROSITE-ProRule" id="PRU00169"/>
    </source>
</evidence>
<dbReference type="GO" id="GO:0000160">
    <property type="term" value="P:phosphorelay signal transduction system"/>
    <property type="evidence" value="ECO:0007669"/>
    <property type="project" value="InterPro"/>
</dbReference>
<dbReference type="AlphaFoldDB" id="A0AB40C064"/>
<dbReference type="InterPro" id="IPR001789">
    <property type="entry name" value="Sig_transdc_resp-reg_receiver"/>
</dbReference>
<dbReference type="SMART" id="SM00448">
    <property type="entry name" value="REC"/>
    <property type="match status" value="1"/>
</dbReference>
<dbReference type="Proteomes" id="UP001515500">
    <property type="component" value="Chromosome 10"/>
</dbReference>
<evidence type="ECO:0000313" key="4">
    <source>
        <dbReference type="RefSeq" id="XP_039133163.1"/>
    </source>
</evidence>
<protein>
    <submittedName>
        <fullName evidence="4">Two-component response regulator ORR41-like</fullName>
    </submittedName>
</protein>
<dbReference type="Gene3D" id="3.40.50.2300">
    <property type="match status" value="1"/>
</dbReference>
<dbReference type="PANTHER" id="PTHR43228">
    <property type="entry name" value="TWO-COMPONENT RESPONSE REGULATOR"/>
    <property type="match status" value="1"/>
</dbReference>
<evidence type="ECO:0000313" key="3">
    <source>
        <dbReference type="Proteomes" id="UP001515500"/>
    </source>
</evidence>
<dbReference type="CDD" id="cd17546">
    <property type="entry name" value="REC_hyHK_CKI1_RcsC-like"/>
    <property type="match status" value="1"/>
</dbReference>
<proteinExistence type="predicted"/>
<keyword evidence="1" id="KW-0597">Phosphoprotein</keyword>
<reference evidence="4" key="1">
    <citation type="submission" date="2025-08" db="UniProtKB">
        <authorList>
            <consortium name="RefSeq"/>
        </authorList>
    </citation>
    <scope>IDENTIFICATION</scope>
</reference>
<sequence>MAEKKAQVVVLVVMVQLEEKTQMGTTSSFPNSPKHTTKPLGYRVKMKMAMGVRCRHRRGRAWRREGRRGSGVLSPVVRGPRDSCSIMISSARPRILLVDDAEINRVVVRRMAMELKIGMEEAENGKEAVDLLRSGKCYDLILMDKDMPVMDGHEATRQLRSLGVRSPIVALSGNGLPSDRDLFFQAGADEFQVKPLSKAQLVGLLARFGVLERDCS</sequence>
<feature type="domain" description="Response regulatory" evidence="2">
    <location>
        <begin position="94"/>
        <end position="209"/>
    </location>
</feature>
<name>A0AB40C064_DIOCR</name>
<gene>
    <name evidence="4" type="primary">LOC120270197</name>
</gene>
<evidence type="ECO:0000259" key="2">
    <source>
        <dbReference type="PROSITE" id="PS50110"/>
    </source>
</evidence>
<dbReference type="RefSeq" id="XP_039133163.1">
    <property type="nucleotide sequence ID" value="XM_039277229.1"/>
</dbReference>
<dbReference type="Pfam" id="PF00072">
    <property type="entry name" value="Response_reg"/>
    <property type="match status" value="1"/>
</dbReference>
<feature type="modified residue" description="4-aspartylphosphate" evidence="1">
    <location>
        <position position="144"/>
    </location>
</feature>
<organism evidence="3 4">
    <name type="scientific">Dioscorea cayennensis subsp. rotundata</name>
    <name type="common">White Guinea yam</name>
    <name type="synonym">Dioscorea rotundata</name>
    <dbReference type="NCBI Taxonomy" id="55577"/>
    <lineage>
        <taxon>Eukaryota</taxon>
        <taxon>Viridiplantae</taxon>
        <taxon>Streptophyta</taxon>
        <taxon>Embryophyta</taxon>
        <taxon>Tracheophyta</taxon>
        <taxon>Spermatophyta</taxon>
        <taxon>Magnoliopsida</taxon>
        <taxon>Liliopsida</taxon>
        <taxon>Dioscoreales</taxon>
        <taxon>Dioscoreaceae</taxon>
        <taxon>Dioscorea</taxon>
    </lineage>
</organism>
<keyword evidence="3" id="KW-1185">Reference proteome</keyword>
<accession>A0AB40C064</accession>
<dbReference type="InterPro" id="IPR052048">
    <property type="entry name" value="ST_Response_Regulator"/>
</dbReference>
<dbReference type="SUPFAM" id="SSF52172">
    <property type="entry name" value="CheY-like"/>
    <property type="match status" value="1"/>
</dbReference>